<feature type="region of interest" description="Disordered" evidence="1">
    <location>
        <begin position="1"/>
        <end position="67"/>
    </location>
</feature>
<evidence type="ECO:0000313" key="3">
    <source>
        <dbReference type="Proteomes" id="UP000289738"/>
    </source>
</evidence>
<name>A0A445BCI1_ARAHY</name>
<protein>
    <recommendedName>
        <fullName evidence="4">Epidermal patterning factor-like protein</fullName>
    </recommendedName>
</protein>
<keyword evidence="3" id="KW-1185">Reference proteome</keyword>
<sequence length="90" mass="10083">MRIEEEEEERRGRKQRHDGTGGVNGKESKGFWSSSKTRATSYGREGKRATAGDVKKSRDPGSWPSSCRSKCGWCSPCEPIYVSVQLDMII</sequence>
<dbReference type="Pfam" id="PF17181">
    <property type="entry name" value="EPF"/>
    <property type="match status" value="1"/>
</dbReference>
<feature type="compositionally biased region" description="Polar residues" evidence="1">
    <location>
        <begin position="31"/>
        <end position="40"/>
    </location>
</feature>
<evidence type="ECO:0000313" key="2">
    <source>
        <dbReference type="EMBL" id="RYR36394.1"/>
    </source>
</evidence>
<organism evidence="2 3">
    <name type="scientific">Arachis hypogaea</name>
    <name type="common">Peanut</name>
    <dbReference type="NCBI Taxonomy" id="3818"/>
    <lineage>
        <taxon>Eukaryota</taxon>
        <taxon>Viridiplantae</taxon>
        <taxon>Streptophyta</taxon>
        <taxon>Embryophyta</taxon>
        <taxon>Tracheophyta</taxon>
        <taxon>Spermatophyta</taxon>
        <taxon>Magnoliopsida</taxon>
        <taxon>eudicotyledons</taxon>
        <taxon>Gunneridae</taxon>
        <taxon>Pentapetalae</taxon>
        <taxon>rosids</taxon>
        <taxon>fabids</taxon>
        <taxon>Fabales</taxon>
        <taxon>Fabaceae</taxon>
        <taxon>Papilionoideae</taxon>
        <taxon>50 kb inversion clade</taxon>
        <taxon>dalbergioids sensu lato</taxon>
        <taxon>Dalbergieae</taxon>
        <taxon>Pterocarpus clade</taxon>
        <taxon>Arachis</taxon>
    </lineage>
</organism>
<evidence type="ECO:0008006" key="4">
    <source>
        <dbReference type="Google" id="ProtNLM"/>
    </source>
</evidence>
<comment type="caution">
    <text evidence="2">The sequence shown here is derived from an EMBL/GenBank/DDBJ whole genome shotgun (WGS) entry which is preliminary data.</text>
</comment>
<accession>A0A445BCI1</accession>
<dbReference type="Proteomes" id="UP000289738">
    <property type="component" value="Chromosome A09"/>
</dbReference>
<dbReference type="AlphaFoldDB" id="A0A445BCI1"/>
<proteinExistence type="predicted"/>
<reference evidence="2 3" key="1">
    <citation type="submission" date="2019-01" db="EMBL/GenBank/DDBJ databases">
        <title>Sequencing of cultivated peanut Arachis hypogaea provides insights into genome evolution and oil improvement.</title>
        <authorList>
            <person name="Chen X."/>
        </authorList>
    </citation>
    <scope>NUCLEOTIDE SEQUENCE [LARGE SCALE GENOMIC DNA]</scope>
    <source>
        <strain evidence="3">cv. Fuhuasheng</strain>
        <tissue evidence="2">Leaves</tissue>
    </source>
</reference>
<feature type="compositionally biased region" description="Basic and acidic residues" evidence="1">
    <location>
        <begin position="44"/>
        <end position="59"/>
    </location>
</feature>
<evidence type="ECO:0000256" key="1">
    <source>
        <dbReference type="SAM" id="MobiDB-lite"/>
    </source>
</evidence>
<gene>
    <name evidence="2" type="ORF">Ahy_A09g041356</name>
</gene>
<dbReference type="EMBL" id="SDMP01000009">
    <property type="protein sequence ID" value="RYR36394.1"/>
    <property type="molecule type" value="Genomic_DNA"/>
</dbReference>